<evidence type="ECO:0000256" key="6">
    <source>
        <dbReference type="PROSITE-ProRule" id="PRU00552"/>
    </source>
</evidence>
<dbReference type="GO" id="GO:0003676">
    <property type="term" value="F:nucleic acid binding"/>
    <property type="evidence" value="ECO:0007669"/>
    <property type="project" value="InterPro"/>
</dbReference>
<evidence type="ECO:0000256" key="4">
    <source>
        <dbReference type="ARBA" id="ARBA00022840"/>
    </source>
</evidence>
<feature type="domain" description="DEAD-box RNA helicase Q" evidence="10">
    <location>
        <begin position="1"/>
        <end position="29"/>
    </location>
</feature>
<dbReference type="InterPro" id="IPR001650">
    <property type="entry name" value="Helicase_C-like"/>
</dbReference>
<feature type="compositionally biased region" description="Low complexity" evidence="7">
    <location>
        <begin position="437"/>
        <end position="451"/>
    </location>
</feature>
<dbReference type="CDD" id="cd00268">
    <property type="entry name" value="DEADc"/>
    <property type="match status" value="1"/>
</dbReference>
<feature type="short sequence motif" description="Q motif" evidence="6">
    <location>
        <begin position="1"/>
        <end position="29"/>
    </location>
</feature>
<evidence type="ECO:0000256" key="3">
    <source>
        <dbReference type="ARBA" id="ARBA00022806"/>
    </source>
</evidence>
<evidence type="ECO:0000256" key="5">
    <source>
        <dbReference type="ARBA" id="ARBA00038437"/>
    </source>
</evidence>
<protein>
    <submittedName>
        <fullName evidence="11">ATP-dependent RNA helicase RhlE</fullName>
    </submittedName>
</protein>
<evidence type="ECO:0000313" key="11">
    <source>
        <dbReference type="EMBL" id="CAA9525719.1"/>
    </source>
</evidence>
<evidence type="ECO:0000256" key="2">
    <source>
        <dbReference type="ARBA" id="ARBA00022801"/>
    </source>
</evidence>
<dbReference type="SMART" id="SM00487">
    <property type="entry name" value="DEXDc"/>
    <property type="match status" value="1"/>
</dbReference>
<dbReference type="GO" id="GO:0005829">
    <property type="term" value="C:cytosol"/>
    <property type="evidence" value="ECO:0007669"/>
    <property type="project" value="TreeGrafter"/>
</dbReference>
<feature type="domain" description="Helicase ATP-binding" evidence="8">
    <location>
        <begin position="32"/>
        <end position="207"/>
    </location>
</feature>
<dbReference type="GO" id="GO:0005524">
    <property type="term" value="F:ATP binding"/>
    <property type="evidence" value="ECO:0007669"/>
    <property type="project" value="UniProtKB-KW"/>
</dbReference>
<evidence type="ECO:0000256" key="1">
    <source>
        <dbReference type="ARBA" id="ARBA00022741"/>
    </source>
</evidence>
<comment type="similarity">
    <text evidence="5">Belongs to the DEAD box helicase family.</text>
</comment>
<dbReference type="InterPro" id="IPR014014">
    <property type="entry name" value="RNA_helicase_DEAD_Q_motif"/>
</dbReference>
<sequence>MTFEQLGLMKPLTDALAAKNYTQPTPIQAQAIPTVLTGRDLLGIAQTGTGKTAAFMLPSLQRLNAAKRIPRPGQIRMLVLAPTRELASQIAASAEAYGKGLRASVGVIFGGVANQKSIRTVQRGLDVLVATPGRLLDLVDQRAVNLSELEILVLDEADQMLDLGFIHALKRIVKIIPAKRQTLFFSATMPRMIKQLADTYLSNPAEVSVAPVATTAERVEQQVTFVNQAEKTALLTLFFQTQQIDRSLVFSRTKHGADKVVRQLAAAGIAANAIHGNKSQPQREKALAAFRSGEVPILVATDIAARGIDIPGVSHVINFDLPNVPEQYVHRIGRTARAGATGIAIAYCAEDEKAYLRDIEKLTRQKVTPTPLPAGFNQAVEALKRLKPEPKRAPQPARNNTKLRQGRGRDSDPRRDQLPRHDPRSDMPRGDERVHGQAQPRHPRPAAAHPHAYGRPQGGEGRTVGNPARAGAPSGQGRPVQAGRPSNGGNGGGRGRGRPAGQRSAY</sequence>
<dbReference type="SMART" id="SM00490">
    <property type="entry name" value="HELICc"/>
    <property type="match status" value="1"/>
</dbReference>
<feature type="domain" description="Helicase C-terminal" evidence="9">
    <location>
        <begin position="218"/>
        <end position="384"/>
    </location>
</feature>
<dbReference type="InterPro" id="IPR027417">
    <property type="entry name" value="P-loop_NTPase"/>
</dbReference>
<dbReference type="PANTHER" id="PTHR47959:SF13">
    <property type="entry name" value="ATP-DEPENDENT RNA HELICASE RHLE"/>
    <property type="match status" value="1"/>
</dbReference>
<name>A0A6J4TKP1_9SPHN</name>
<dbReference type="Gene3D" id="3.40.50.300">
    <property type="entry name" value="P-loop containing nucleotide triphosphate hydrolases"/>
    <property type="match status" value="2"/>
</dbReference>
<dbReference type="PANTHER" id="PTHR47959">
    <property type="entry name" value="ATP-DEPENDENT RNA HELICASE RHLE-RELATED"/>
    <property type="match status" value="1"/>
</dbReference>
<proteinExistence type="inferred from homology"/>
<dbReference type="EMBL" id="CADCWB010000175">
    <property type="protein sequence ID" value="CAA9525719.1"/>
    <property type="molecule type" value="Genomic_DNA"/>
</dbReference>
<evidence type="ECO:0000259" key="10">
    <source>
        <dbReference type="PROSITE" id="PS51195"/>
    </source>
</evidence>
<dbReference type="AlphaFoldDB" id="A0A6J4TKP1"/>
<dbReference type="Pfam" id="PF00271">
    <property type="entry name" value="Helicase_C"/>
    <property type="match status" value="1"/>
</dbReference>
<keyword evidence="2" id="KW-0378">Hydrolase</keyword>
<dbReference type="SUPFAM" id="SSF52540">
    <property type="entry name" value="P-loop containing nucleoside triphosphate hydrolases"/>
    <property type="match status" value="1"/>
</dbReference>
<dbReference type="InterPro" id="IPR014001">
    <property type="entry name" value="Helicase_ATP-bd"/>
</dbReference>
<dbReference type="PROSITE" id="PS51192">
    <property type="entry name" value="HELICASE_ATP_BIND_1"/>
    <property type="match status" value="1"/>
</dbReference>
<feature type="region of interest" description="Disordered" evidence="7">
    <location>
        <begin position="386"/>
        <end position="506"/>
    </location>
</feature>
<dbReference type="PROSITE" id="PS51195">
    <property type="entry name" value="Q_MOTIF"/>
    <property type="match status" value="1"/>
</dbReference>
<keyword evidence="3 11" id="KW-0347">Helicase</keyword>
<keyword evidence="4" id="KW-0067">ATP-binding</keyword>
<dbReference type="InterPro" id="IPR050079">
    <property type="entry name" value="DEAD_box_RNA_helicase"/>
</dbReference>
<evidence type="ECO:0000256" key="7">
    <source>
        <dbReference type="SAM" id="MobiDB-lite"/>
    </source>
</evidence>
<dbReference type="InterPro" id="IPR044742">
    <property type="entry name" value="DEAD/DEAH_RhlB"/>
</dbReference>
<keyword evidence="1" id="KW-0547">Nucleotide-binding</keyword>
<organism evidence="11">
    <name type="scientific">uncultured Sphingomonas sp</name>
    <dbReference type="NCBI Taxonomy" id="158754"/>
    <lineage>
        <taxon>Bacteria</taxon>
        <taxon>Pseudomonadati</taxon>
        <taxon>Pseudomonadota</taxon>
        <taxon>Alphaproteobacteria</taxon>
        <taxon>Sphingomonadales</taxon>
        <taxon>Sphingomonadaceae</taxon>
        <taxon>Sphingomonas</taxon>
        <taxon>environmental samples</taxon>
    </lineage>
</organism>
<feature type="compositionally biased region" description="Basic and acidic residues" evidence="7">
    <location>
        <begin position="407"/>
        <end position="435"/>
    </location>
</feature>
<dbReference type="CDD" id="cd18787">
    <property type="entry name" value="SF2_C_DEAD"/>
    <property type="match status" value="1"/>
</dbReference>
<reference evidence="11" key="1">
    <citation type="submission" date="2020-02" db="EMBL/GenBank/DDBJ databases">
        <authorList>
            <person name="Meier V. D."/>
        </authorList>
    </citation>
    <scope>NUCLEOTIDE SEQUENCE</scope>
    <source>
        <strain evidence="11">AVDCRST_MAG62</strain>
    </source>
</reference>
<dbReference type="Pfam" id="PF00270">
    <property type="entry name" value="DEAD"/>
    <property type="match status" value="1"/>
</dbReference>
<gene>
    <name evidence="11" type="ORF">AVDCRST_MAG62-1443</name>
</gene>
<dbReference type="GO" id="GO:0003724">
    <property type="term" value="F:RNA helicase activity"/>
    <property type="evidence" value="ECO:0007669"/>
    <property type="project" value="InterPro"/>
</dbReference>
<evidence type="ECO:0000259" key="9">
    <source>
        <dbReference type="PROSITE" id="PS51194"/>
    </source>
</evidence>
<accession>A0A6J4TKP1</accession>
<dbReference type="InterPro" id="IPR011545">
    <property type="entry name" value="DEAD/DEAH_box_helicase_dom"/>
</dbReference>
<dbReference type="GO" id="GO:0016787">
    <property type="term" value="F:hydrolase activity"/>
    <property type="evidence" value="ECO:0007669"/>
    <property type="project" value="UniProtKB-KW"/>
</dbReference>
<dbReference type="PROSITE" id="PS51194">
    <property type="entry name" value="HELICASE_CTER"/>
    <property type="match status" value="1"/>
</dbReference>
<evidence type="ECO:0000259" key="8">
    <source>
        <dbReference type="PROSITE" id="PS51192"/>
    </source>
</evidence>